<sequence length="208" mass="22446">MSSIKLTFYNKSQDVKNNNIVMFQKNTGASVNESVIAWKVIENCGIGDFNPFDYPLTQQVSVIDLWGNYSPLQDANNGDVFSVTDAKGLTGTILSKTREIGDPNMVTVRNDLAIGSIDIAIYKDSRQLSLKSGVTPGDESLFELLPYLFIGTCVDVVEGDVMDSDTVQGSLTKLSLLGLKSADISMTGGGTGQLATAFVFTLDSQKYC</sequence>
<evidence type="ECO:0000313" key="1">
    <source>
        <dbReference type="EMBL" id="MBB5201869.1"/>
    </source>
</evidence>
<reference evidence="1 2" key="1">
    <citation type="submission" date="2020-08" db="EMBL/GenBank/DDBJ databases">
        <title>Genomic Encyclopedia of Type Strains, Phase IV (KMG-IV): sequencing the most valuable type-strain genomes for metagenomic binning, comparative biology and taxonomic classification.</title>
        <authorList>
            <person name="Goeker M."/>
        </authorList>
    </citation>
    <scope>NUCLEOTIDE SEQUENCE [LARGE SCALE GENOMIC DNA]</scope>
    <source>
        <strain evidence="1 2">DSM 23240</strain>
    </source>
</reference>
<accession>A0A840RZU0</accession>
<dbReference type="RefSeq" id="WP_168054447.1">
    <property type="nucleotide sequence ID" value="NZ_JAAOZT010000005.1"/>
</dbReference>
<dbReference type="Proteomes" id="UP000571084">
    <property type="component" value="Unassembled WGS sequence"/>
</dbReference>
<organism evidence="1 2">
    <name type="scientific">Glaciimonas immobilis</name>
    <dbReference type="NCBI Taxonomy" id="728004"/>
    <lineage>
        <taxon>Bacteria</taxon>
        <taxon>Pseudomonadati</taxon>
        <taxon>Pseudomonadota</taxon>
        <taxon>Betaproteobacteria</taxon>
        <taxon>Burkholderiales</taxon>
        <taxon>Oxalobacteraceae</taxon>
        <taxon>Glaciimonas</taxon>
    </lineage>
</organism>
<name>A0A840RZU0_9BURK</name>
<evidence type="ECO:0000313" key="2">
    <source>
        <dbReference type="Proteomes" id="UP000571084"/>
    </source>
</evidence>
<proteinExistence type="predicted"/>
<comment type="caution">
    <text evidence="1">The sequence shown here is derived from an EMBL/GenBank/DDBJ whole genome shotgun (WGS) entry which is preliminary data.</text>
</comment>
<protein>
    <submittedName>
        <fullName evidence="1">Uncharacterized protein</fullName>
    </submittedName>
</protein>
<dbReference type="EMBL" id="JACHHQ010000009">
    <property type="protein sequence ID" value="MBB5201869.1"/>
    <property type="molecule type" value="Genomic_DNA"/>
</dbReference>
<gene>
    <name evidence="1" type="ORF">HNR39_003731</name>
</gene>
<keyword evidence="2" id="KW-1185">Reference proteome</keyword>
<dbReference type="AlphaFoldDB" id="A0A840RZU0"/>